<dbReference type="STRING" id="299467.A0A443RT55"/>
<protein>
    <submittedName>
        <fullName evidence="2">Integrase core domain protein-like protein</fullName>
    </submittedName>
</protein>
<gene>
    <name evidence="2" type="ORF">B4U80_03277</name>
</gene>
<dbReference type="Gene3D" id="3.30.420.10">
    <property type="entry name" value="Ribonuclease H-like superfamily/Ribonuclease H"/>
    <property type="match status" value="1"/>
</dbReference>
<feature type="domain" description="Integrase catalytic" evidence="1">
    <location>
        <begin position="30"/>
        <end position="118"/>
    </location>
</feature>
<dbReference type="InterPro" id="IPR050951">
    <property type="entry name" value="Retrovirus_Pol_polyprotein"/>
</dbReference>
<dbReference type="InterPro" id="IPR012337">
    <property type="entry name" value="RNaseH-like_sf"/>
</dbReference>
<proteinExistence type="predicted"/>
<evidence type="ECO:0000313" key="3">
    <source>
        <dbReference type="Proteomes" id="UP000288716"/>
    </source>
</evidence>
<dbReference type="OrthoDB" id="6506414at2759"/>
<evidence type="ECO:0000259" key="1">
    <source>
        <dbReference type="PROSITE" id="PS50994"/>
    </source>
</evidence>
<reference evidence="2 3" key="1">
    <citation type="journal article" date="2018" name="Gigascience">
        <title>Genomes of trombidid mites reveal novel predicted allergens and laterally-transferred genes associated with secondary metabolism.</title>
        <authorList>
            <person name="Dong X."/>
            <person name="Chaisiri K."/>
            <person name="Xia D."/>
            <person name="Armstrong S.D."/>
            <person name="Fang Y."/>
            <person name="Donnelly M.J."/>
            <person name="Kadowaki T."/>
            <person name="McGarry J.W."/>
            <person name="Darby A.C."/>
            <person name="Makepeace B.L."/>
        </authorList>
    </citation>
    <scope>NUCLEOTIDE SEQUENCE [LARGE SCALE GENOMIC DNA]</scope>
    <source>
        <strain evidence="2">UoL-UT</strain>
    </source>
</reference>
<dbReference type="PANTHER" id="PTHR37984">
    <property type="entry name" value="PROTEIN CBG26694"/>
    <property type="match status" value="1"/>
</dbReference>
<dbReference type="InterPro" id="IPR036397">
    <property type="entry name" value="RNaseH_sf"/>
</dbReference>
<dbReference type="Pfam" id="PF00665">
    <property type="entry name" value="rve"/>
    <property type="match status" value="1"/>
</dbReference>
<dbReference type="PROSITE" id="PS50994">
    <property type="entry name" value="INTEGRASE"/>
    <property type="match status" value="1"/>
</dbReference>
<dbReference type="VEuPathDB" id="VectorBase:LDEU013567"/>
<dbReference type="SUPFAM" id="SSF53098">
    <property type="entry name" value="Ribonuclease H-like"/>
    <property type="match status" value="1"/>
</dbReference>
<accession>A0A443RT55</accession>
<dbReference type="InterPro" id="IPR001584">
    <property type="entry name" value="Integrase_cat-core"/>
</dbReference>
<organism evidence="2 3">
    <name type="scientific">Leptotrombidium deliense</name>
    <dbReference type="NCBI Taxonomy" id="299467"/>
    <lineage>
        <taxon>Eukaryota</taxon>
        <taxon>Metazoa</taxon>
        <taxon>Ecdysozoa</taxon>
        <taxon>Arthropoda</taxon>
        <taxon>Chelicerata</taxon>
        <taxon>Arachnida</taxon>
        <taxon>Acari</taxon>
        <taxon>Acariformes</taxon>
        <taxon>Trombidiformes</taxon>
        <taxon>Prostigmata</taxon>
        <taxon>Anystina</taxon>
        <taxon>Parasitengona</taxon>
        <taxon>Trombiculoidea</taxon>
        <taxon>Trombiculidae</taxon>
        <taxon>Leptotrombidium</taxon>
    </lineage>
</organism>
<dbReference type="AlphaFoldDB" id="A0A443RT55"/>
<evidence type="ECO:0000313" key="2">
    <source>
        <dbReference type="EMBL" id="RWS18473.1"/>
    </source>
</evidence>
<comment type="caution">
    <text evidence="2">The sequence shown here is derived from an EMBL/GenBank/DDBJ whole genome shotgun (WGS) entry which is preliminary data.</text>
</comment>
<dbReference type="PANTHER" id="PTHR37984:SF15">
    <property type="entry name" value="INTEGRASE CATALYTIC DOMAIN-CONTAINING PROTEIN"/>
    <property type="match status" value="1"/>
</dbReference>
<dbReference type="GO" id="GO:0003676">
    <property type="term" value="F:nucleic acid binding"/>
    <property type="evidence" value="ECO:0007669"/>
    <property type="project" value="InterPro"/>
</dbReference>
<keyword evidence="3" id="KW-1185">Reference proteome</keyword>
<sequence>MNKDIRTWCRCCIACQQSKITHHTKSKLSAFVQPDARFAHIHKYLVGPLPISQGFSYCLTIVDRFTIWTEAVPIADITADTVAHTLVSTLVSRFGCPSIITPDQGRQLESSLFNELTK</sequence>
<dbReference type="GO" id="GO:0015074">
    <property type="term" value="P:DNA integration"/>
    <property type="evidence" value="ECO:0007669"/>
    <property type="project" value="InterPro"/>
</dbReference>
<dbReference type="EMBL" id="NCKV01039099">
    <property type="protein sequence ID" value="RWS18473.1"/>
    <property type="molecule type" value="Genomic_DNA"/>
</dbReference>
<dbReference type="Proteomes" id="UP000288716">
    <property type="component" value="Unassembled WGS sequence"/>
</dbReference>
<name>A0A443RT55_9ACAR</name>